<dbReference type="PATRIC" id="fig|702438.4.peg.1489"/>
<protein>
    <submittedName>
        <fullName evidence="1">Uncharacterized protein</fullName>
    </submittedName>
</protein>
<gene>
    <name evidence="1" type="ORF">HMPREF9431_01441</name>
</gene>
<keyword evidence="2" id="KW-1185">Reference proteome</keyword>
<evidence type="ECO:0000313" key="2">
    <source>
        <dbReference type="Proteomes" id="UP000005141"/>
    </source>
</evidence>
<evidence type="ECO:0000313" key="1">
    <source>
        <dbReference type="EMBL" id="EGV30919.1"/>
    </source>
</evidence>
<name>G1WC90_9BACT</name>
<accession>G1WC90</accession>
<comment type="caution">
    <text evidence="1">The sequence shown here is derived from an EMBL/GenBank/DDBJ whole genome shotgun (WGS) entry which is preliminary data.</text>
</comment>
<dbReference type="EMBL" id="ADGI01000049">
    <property type="protein sequence ID" value="EGV30919.1"/>
    <property type="molecule type" value="Genomic_DNA"/>
</dbReference>
<dbReference type="HOGENOM" id="CLU_3331481_0_0_10"/>
<dbReference type="AlphaFoldDB" id="G1WC90"/>
<reference evidence="1 2" key="1">
    <citation type="submission" date="2011-07" db="EMBL/GenBank/DDBJ databases">
        <title>The Genome Sequence of Prevotella oulorum F0390.</title>
        <authorList>
            <consortium name="The Broad Institute Genome Sequencing Platform"/>
            <consortium name="The Broad Institute Genome Sequencing Center for Infectious Disease"/>
            <person name="Earl A."/>
            <person name="Ward D."/>
            <person name="Feldgarden M."/>
            <person name="Gevers D."/>
            <person name="Izard J."/>
            <person name="Ganesan A."/>
            <person name="Baranova O.V."/>
            <person name="Blanton J.M."/>
            <person name="Tanner A.C."/>
            <person name="Dewhirst F.E."/>
            <person name="Young S.K."/>
            <person name="Zeng Q."/>
            <person name="Gargeya S."/>
            <person name="Fitzgerald M."/>
            <person name="Haas B."/>
            <person name="Abouelleil A."/>
            <person name="Alvarado L."/>
            <person name="Arachchi H.M."/>
            <person name="Berlin A."/>
            <person name="Brown A."/>
            <person name="Chapman S.B."/>
            <person name="Chen Z."/>
            <person name="Dunbar C."/>
            <person name="Freedman E."/>
            <person name="Gearin G."/>
            <person name="Gellesch M."/>
            <person name="Goldberg J."/>
            <person name="Griggs A."/>
            <person name="Gujja S."/>
            <person name="Heiman D."/>
            <person name="Howarth C."/>
            <person name="Larson L."/>
            <person name="Lui A."/>
            <person name="MacDonald P.J.P."/>
            <person name="Mehta T."/>
            <person name="Montmayeur A."/>
            <person name="Murphy C."/>
            <person name="Neiman D."/>
            <person name="Pearson M."/>
            <person name="Priest M."/>
            <person name="Roberts A."/>
            <person name="Saif S."/>
            <person name="Shea T."/>
            <person name="Shenoy N."/>
            <person name="Sisk P."/>
            <person name="Stolte C."/>
            <person name="Sykes S."/>
            <person name="Wortman J."/>
            <person name="Nusbaum C."/>
            <person name="Birren B."/>
        </authorList>
    </citation>
    <scope>NUCLEOTIDE SEQUENCE [LARGE SCALE GENOMIC DNA]</scope>
    <source>
        <strain evidence="1 2">F0390</strain>
    </source>
</reference>
<dbReference type="Proteomes" id="UP000005141">
    <property type="component" value="Unassembled WGS sequence"/>
</dbReference>
<proteinExistence type="predicted"/>
<sequence length="38" mass="4431">MSLYAYIFSAKKPQNPSFLPQKTIAFIVQNNSFYTIMQ</sequence>
<organism evidence="1 2">
    <name type="scientific">Segatella oulorum F0390</name>
    <dbReference type="NCBI Taxonomy" id="702438"/>
    <lineage>
        <taxon>Bacteria</taxon>
        <taxon>Pseudomonadati</taxon>
        <taxon>Bacteroidota</taxon>
        <taxon>Bacteroidia</taxon>
        <taxon>Bacteroidales</taxon>
        <taxon>Prevotellaceae</taxon>
        <taxon>Segatella</taxon>
    </lineage>
</organism>